<dbReference type="Pfam" id="PF04244">
    <property type="entry name" value="DPRP"/>
    <property type="match status" value="1"/>
</dbReference>
<keyword evidence="2" id="KW-1185">Reference proteome</keyword>
<dbReference type="InterPro" id="IPR014729">
    <property type="entry name" value="Rossmann-like_a/b/a_fold"/>
</dbReference>
<dbReference type="RefSeq" id="WP_252473302.1">
    <property type="nucleotide sequence ID" value="NZ_JALBWM010000344.1"/>
</dbReference>
<dbReference type="Proteomes" id="UP001139028">
    <property type="component" value="Unassembled WGS sequence"/>
</dbReference>
<accession>A0A9X2ERK9</accession>
<dbReference type="InterPro" id="IPR052551">
    <property type="entry name" value="UV-DNA_repair_photolyase"/>
</dbReference>
<name>A0A9X2ERK9_9GAMM</name>
<protein>
    <submittedName>
        <fullName evidence="1">Cryptochrome/photolyase family protein</fullName>
    </submittedName>
</protein>
<dbReference type="PANTHER" id="PTHR38657">
    <property type="entry name" value="SLR1343 PROTEIN"/>
    <property type="match status" value="1"/>
</dbReference>
<gene>
    <name evidence="1" type="ORF">MO867_22420</name>
</gene>
<evidence type="ECO:0000313" key="1">
    <source>
        <dbReference type="EMBL" id="MCO1337082.1"/>
    </source>
</evidence>
<dbReference type="Gene3D" id="3.40.50.620">
    <property type="entry name" value="HUPs"/>
    <property type="match status" value="1"/>
</dbReference>
<dbReference type="InterPro" id="IPR007357">
    <property type="entry name" value="PhrB-like"/>
</dbReference>
<sequence length="83" mass="10221">MRTLRLILGDQLNHKHSWYKGRQESNLYFIAEMRQETDYTIHHIQKIIAFFEAMKHFANWLETRGMKVIYYQLNNRNNVTIQY</sequence>
<evidence type="ECO:0000313" key="2">
    <source>
        <dbReference type="Proteomes" id="UP001139028"/>
    </source>
</evidence>
<proteinExistence type="predicted"/>
<dbReference type="EMBL" id="JALBWM010000344">
    <property type="protein sequence ID" value="MCO1337082.1"/>
    <property type="molecule type" value="Genomic_DNA"/>
</dbReference>
<organism evidence="1 2">
    <name type="scientific">Microbulbifer okhotskensis</name>
    <dbReference type="NCBI Taxonomy" id="2926617"/>
    <lineage>
        <taxon>Bacteria</taxon>
        <taxon>Pseudomonadati</taxon>
        <taxon>Pseudomonadota</taxon>
        <taxon>Gammaproteobacteria</taxon>
        <taxon>Cellvibrionales</taxon>
        <taxon>Microbulbiferaceae</taxon>
        <taxon>Microbulbifer</taxon>
    </lineage>
</organism>
<comment type="caution">
    <text evidence="1">The sequence shown here is derived from an EMBL/GenBank/DDBJ whole genome shotgun (WGS) entry which is preliminary data.</text>
</comment>
<dbReference type="AlphaFoldDB" id="A0A9X2ERK9"/>
<dbReference type="PANTHER" id="PTHR38657:SF1">
    <property type="entry name" value="SLR1343 PROTEIN"/>
    <property type="match status" value="1"/>
</dbReference>
<reference evidence="1" key="1">
    <citation type="journal article" date="2022" name="Arch. Microbiol.">
        <title>Microbulbifer okhotskensis sp. nov., isolated from a deep bottom sediment of the Okhotsk Sea.</title>
        <authorList>
            <person name="Romanenko L."/>
            <person name="Kurilenko V."/>
            <person name="Otstavnykh N."/>
            <person name="Velansky P."/>
            <person name="Isaeva M."/>
            <person name="Mikhailov V."/>
        </authorList>
    </citation>
    <scope>NUCLEOTIDE SEQUENCE</scope>
    <source>
        <strain evidence="1">OS29</strain>
    </source>
</reference>